<gene>
    <name evidence="2" type="ORF">SPBR_03525</name>
</gene>
<dbReference type="InterPro" id="IPR029058">
    <property type="entry name" value="AB_hydrolase_fold"/>
</dbReference>
<dbReference type="VEuPathDB" id="FungiDB:SPBR_03525"/>
<dbReference type="PANTHER" id="PTHR43194:SF2">
    <property type="entry name" value="PEROXISOMAL MEMBRANE PROTEIN LPX1"/>
    <property type="match status" value="1"/>
</dbReference>
<dbReference type="AlphaFoldDB" id="A0A0C2FW03"/>
<organism evidence="2 3">
    <name type="scientific">Sporothrix brasiliensis 5110</name>
    <dbReference type="NCBI Taxonomy" id="1398154"/>
    <lineage>
        <taxon>Eukaryota</taxon>
        <taxon>Fungi</taxon>
        <taxon>Dikarya</taxon>
        <taxon>Ascomycota</taxon>
        <taxon>Pezizomycotina</taxon>
        <taxon>Sordariomycetes</taxon>
        <taxon>Sordariomycetidae</taxon>
        <taxon>Ophiostomatales</taxon>
        <taxon>Ophiostomataceae</taxon>
        <taxon>Sporothrix</taxon>
    </lineage>
</organism>
<proteinExistence type="predicted"/>
<evidence type="ECO:0000313" key="2">
    <source>
        <dbReference type="EMBL" id="KIH95173.1"/>
    </source>
</evidence>
<evidence type="ECO:0000313" key="3">
    <source>
        <dbReference type="Proteomes" id="UP000031575"/>
    </source>
</evidence>
<sequence>MADTQPTTFTLPGGHRLRYTLTFPGAPERRTILLSSLLATTAAVWDDVVAVLHQNGFRVLTYDHPGHGGSTVRTKDLAENTLDGMADDVYTLVESIGITQLHAWIGCSLGSATGVVFAARHPGVVRRLVVVDTISASPANAGVADAFSPRVKALRDGDQTLEAALAQTRERWLGEEWLTAHPDKRAWLERLMAQTTIDGFETCIAALLSSQFDLRPLAGRVASSGVERVLVVVGEKDADLPTSMKALADQMRDGSGKDIGFHVLPNAGHASFIDAYGTWLDVVLPFLKDN</sequence>
<dbReference type="GeneID" id="63676737"/>
<accession>A0A0C2FW03</accession>
<evidence type="ECO:0000259" key="1">
    <source>
        <dbReference type="Pfam" id="PF00561"/>
    </source>
</evidence>
<name>A0A0C2FW03_9PEZI</name>
<feature type="domain" description="AB hydrolase-1" evidence="1">
    <location>
        <begin position="40"/>
        <end position="142"/>
    </location>
</feature>
<dbReference type="HOGENOM" id="CLU_020336_50_3_1"/>
<dbReference type="PANTHER" id="PTHR43194">
    <property type="entry name" value="HYDROLASE ALPHA/BETA FOLD FAMILY"/>
    <property type="match status" value="1"/>
</dbReference>
<dbReference type="RefSeq" id="XP_040623183.1">
    <property type="nucleotide sequence ID" value="XM_040761816.1"/>
</dbReference>
<protein>
    <recommendedName>
        <fullName evidence="1">AB hydrolase-1 domain-containing protein</fullName>
    </recommendedName>
</protein>
<keyword evidence="3" id="KW-1185">Reference proteome</keyword>
<dbReference type="OrthoDB" id="2851338at2759"/>
<dbReference type="PRINTS" id="PR00111">
    <property type="entry name" value="ABHYDROLASE"/>
</dbReference>
<dbReference type="Proteomes" id="UP000031575">
    <property type="component" value="Unassembled WGS sequence"/>
</dbReference>
<dbReference type="InterPro" id="IPR000073">
    <property type="entry name" value="AB_hydrolase_1"/>
</dbReference>
<dbReference type="EMBL" id="AWTV01000002">
    <property type="protein sequence ID" value="KIH95173.1"/>
    <property type="molecule type" value="Genomic_DNA"/>
</dbReference>
<dbReference type="InterPro" id="IPR050228">
    <property type="entry name" value="Carboxylesterase_BioH"/>
</dbReference>
<dbReference type="Gene3D" id="3.40.50.1820">
    <property type="entry name" value="alpha/beta hydrolase"/>
    <property type="match status" value="1"/>
</dbReference>
<comment type="caution">
    <text evidence="2">The sequence shown here is derived from an EMBL/GenBank/DDBJ whole genome shotgun (WGS) entry which is preliminary data.</text>
</comment>
<dbReference type="SUPFAM" id="SSF53474">
    <property type="entry name" value="alpha/beta-Hydrolases"/>
    <property type="match status" value="1"/>
</dbReference>
<dbReference type="Pfam" id="PF00561">
    <property type="entry name" value="Abhydrolase_1"/>
    <property type="match status" value="1"/>
</dbReference>
<reference evidence="2 3" key="1">
    <citation type="journal article" date="2014" name="BMC Genomics">
        <title>Comparative genomics of the major fungal agents of human and animal Sporotrichosis: Sporothrix schenckii and Sporothrix brasiliensis.</title>
        <authorList>
            <person name="Teixeira M.M."/>
            <person name="de Almeida L.G."/>
            <person name="Kubitschek-Barreira P."/>
            <person name="Alves F.L."/>
            <person name="Kioshima E.S."/>
            <person name="Abadio A.K."/>
            <person name="Fernandes L."/>
            <person name="Derengowski L.S."/>
            <person name="Ferreira K.S."/>
            <person name="Souza R.C."/>
            <person name="Ruiz J.C."/>
            <person name="de Andrade N.C."/>
            <person name="Paes H.C."/>
            <person name="Nicola A.M."/>
            <person name="Albuquerque P."/>
            <person name="Gerber A.L."/>
            <person name="Martins V.P."/>
            <person name="Peconick L.D."/>
            <person name="Neto A.V."/>
            <person name="Chaucanez C.B."/>
            <person name="Silva P.A."/>
            <person name="Cunha O.L."/>
            <person name="de Oliveira F.F."/>
            <person name="dos Santos T.C."/>
            <person name="Barros A.L."/>
            <person name="Soares M.A."/>
            <person name="de Oliveira L.M."/>
            <person name="Marini M.M."/>
            <person name="Villalobos-Duno H."/>
            <person name="Cunha M.M."/>
            <person name="de Hoog S."/>
            <person name="da Silveira J.F."/>
            <person name="Henrissat B."/>
            <person name="Nino-Vega G.A."/>
            <person name="Cisalpino P.S."/>
            <person name="Mora-Montes H.M."/>
            <person name="Almeida S.R."/>
            <person name="Stajich J.E."/>
            <person name="Lopes-Bezerra L.M."/>
            <person name="Vasconcelos A.T."/>
            <person name="Felipe M.S."/>
        </authorList>
    </citation>
    <scope>NUCLEOTIDE SEQUENCE [LARGE SCALE GENOMIC DNA]</scope>
    <source>
        <strain evidence="2 3">5110</strain>
    </source>
</reference>